<dbReference type="Proteomes" id="UP000241010">
    <property type="component" value="Unassembled WGS sequence"/>
</dbReference>
<dbReference type="EMBL" id="PZKG01000065">
    <property type="protein sequence ID" value="PTE21126.1"/>
    <property type="molecule type" value="Genomic_DNA"/>
</dbReference>
<evidence type="ECO:0000313" key="3">
    <source>
        <dbReference type="Proteomes" id="UP000241010"/>
    </source>
</evidence>
<dbReference type="Pfam" id="PF13561">
    <property type="entry name" value="adh_short_C2"/>
    <property type="match status" value="1"/>
</dbReference>
<evidence type="ECO:0000256" key="1">
    <source>
        <dbReference type="ARBA" id="ARBA00006484"/>
    </source>
</evidence>
<dbReference type="PRINTS" id="PR00081">
    <property type="entry name" value="GDHRDH"/>
</dbReference>
<comment type="caution">
    <text evidence="2">The sequence shown here is derived from an EMBL/GenBank/DDBJ whole genome shotgun (WGS) entry which is preliminary data.</text>
</comment>
<dbReference type="InterPro" id="IPR036291">
    <property type="entry name" value="NAD(P)-bd_dom_sf"/>
</dbReference>
<dbReference type="PANTHER" id="PTHR42879">
    <property type="entry name" value="3-OXOACYL-(ACYL-CARRIER-PROTEIN) REDUCTASE"/>
    <property type="match status" value="1"/>
</dbReference>
<accession>A0A2T4JTB8</accession>
<dbReference type="AlphaFoldDB" id="A0A2T4JTB8"/>
<evidence type="ECO:0000313" key="2">
    <source>
        <dbReference type="EMBL" id="PTE21126.1"/>
    </source>
</evidence>
<sequence length="259" mass="26455">MDLGIRGKKALVCAASKGLGLGCAAALAEAGVDLVMNARGAEALEAAAADLRARFGVSITTVAADITSEAGRAEVLAAAGPVDILVTNAGGPPPGVWSDWTRDDFIKALDANMLTPIALMTALLPGMIDRGWGRVVNITSQSVKAPIPQLGLSNAARTGLTGYVAGTARQVAQHGVNINNLLPGIHDTARAEALDSGVSKSQGVSMEEARKQRQATIPTRHYGAQGDFGAACAFLCSQQAKFIVGQNLLVDGGATNATI</sequence>
<dbReference type="InterPro" id="IPR002347">
    <property type="entry name" value="SDR_fam"/>
</dbReference>
<gene>
    <name evidence="2" type="ORF">C5F48_13960</name>
</gene>
<dbReference type="OrthoDB" id="9804774at2"/>
<dbReference type="RefSeq" id="WP_107664518.1">
    <property type="nucleotide sequence ID" value="NZ_PZKG01000065.1"/>
</dbReference>
<reference evidence="2 3" key="1">
    <citation type="submission" date="2018-03" db="EMBL/GenBank/DDBJ databases">
        <title>Cereibacter changlensis.</title>
        <authorList>
            <person name="Meyer T.E."/>
            <person name="Miller S."/>
            <person name="Lodha T."/>
            <person name="Gandham S."/>
            <person name="Chintalapati S."/>
            <person name="Chintalapati V.R."/>
        </authorList>
    </citation>
    <scope>NUCLEOTIDE SEQUENCE [LARGE SCALE GENOMIC DNA]</scope>
    <source>
        <strain evidence="2 3">JA139</strain>
    </source>
</reference>
<protein>
    <submittedName>
        <fullName evidence="2">Short-chain dehydrogenase</fullName>
    </submittedName>
</protein>
<comment type="similarity">
    <text evidence="1">Belongs to the short-chain dehydrogenases/reductases (SDR) family.</text>
</comment>
<proteinExistence type="inferred from homology"/>
<dbReference type="Gene3D" id="3.40.50.720">
    <property type="entry name" value="NAD(P)-binding Rossmann-like Domain"/>
    <property type="match status" value="1"/>
</dbReference>
<dbReference type="PANTHER" id="PTHR42879:SF6">
    <property type="entry name" value="NADPH-DEPENDENT REDUCTASE BACG"/>
    <property type="match status" value="1"/>
</dbReference>
<dbReference type="SUPFAM" id="SSF51735">
    <property type="entry name" value="NAD(P)-binding Rossmann-fold domains"/>
    <property type="match status" value="1"/>
</dbReference>
<dbReference type="FunFam" id="3.40.50.720:FF:000642">
    <property type="entry name" value="Short-chain dehydrogenase/reductase SDR"/>
    <property type="match status" value="1"/>
</dbReference>
<dbReference type="InterPro" id="IPR050259">
    <property type="entry name" value="SDR"/>
</dbReference>
<organism evidence="2 3">
    <name type="scientific">Cereibacter changlensis JA139</name>
    <dbReference type="NCBI Taxonomy" id="1188249"/>
    <lineage>
        <taxon>Bacteria</taxon>
        <taxon>Pseudomonadati</taxon>
        <taxon>Pseudomonadota</taxon>
        <taxon>Alphaproteobacteria</taxon>
        <taxon>Rhodobacterales</taxon>
        <taxon>Paracoccaceae</taxon>
        <taxon>Cereibacter</taxon>
    </lineage>
</organism>
<keyword evidence="3" id="KW-1185">Reference proteome</keyword>
<name>A0A2T4JTB8_9RHOB</name>